<evidence type="ECO:0000313" key="3">
    <source>
        <dbReference type="Proteomes" id="UP000295129"/>
    </source>
</evidence>
<comment type="caution">
    <text evidence="2">The sequence shown here is derived from an EMBL/GenBank/DDBJ whole genome shotgun (WGS) entry which is preliminary data.</text>
</comment>
<dbReference type="RefSeq" id="WP_133590001.1">
    <property type="nucleotide sequence ID" value="NZ_SNVV01000005.1"/>
</dbReference>
<evidence type="ECO:0000313" key="2">
    <source>
        <dbReference type="EMBL" id="TDN53414.1"/>
    </source>
</evidence>
<keyword evidence="1" id="KW-1133">Transmembrane helix</keyword>
<dbReference type="AlphaFoldDB" id="A0A4R6E7C4"/>
<name>A0A4R6E7C4_9RHOO</name>
<protein>
    <submittedName>
        <fullName evidence="2">RseC/MucC-like positive regulator of sigma(E)</fullName>
    </submittedName>
</protein>
<evidence type="ECO:0000256" key="1">
    <source>
        <dbReference type="SAM" id="Phobius"/>
    </source>
</evidence>
<dbReference type="InterPro" id="IPR026268">
    <property type="entry name" value="RseC"/>
</dbReference>
<organism evidence="2 3">
    <name type="scientific">Azoarcus indigens</name>
    <dbReference type="NCBI Taxonomy" id="29545"/>
    <lineage>
        <taxon>Bacteria</taxon>
        <taxon>Pseudomonadati</taxon>
        <taxon>Pseudomonadota</taxon>
        <taxon>Betaproteobacteria</taxon>
        <taxon>Rhodocyclales</taxon>
        <taxon>Zoogloeaceae</taxon>
        <taxon>Azoarcus</taxon>
    </lineage>
</organism>
<accession>A0A4R6E7C4</accession>
<dbReference type="PANTHER" id="PTHR35867">
    <property type="entry name" value="PROTEIN RSEC"/>
    <property type="match status" value="1"/>
</dbReference>
<dbReference type="InterPro" id="IPR007359">
    <property type="entry name" value="SigmaE_reg_RseC_MucC"/>
</dbReference>
<dbReference type="EMBL" id="SNVV01000005">
    <property type="protein sequence ID" value="TDN53414.1"/>
    <property type="molecule type" value="Genomic_DNA"/>
</dbReference>
<dbReference type="OrthoDB" id="9181987at2"/>
<gene>
    <name evidence="2" type="ORF">C7389_10587</name>
</gene>
<feature type="transmembrane region" description="Helical" evidence="1">
    <location>
        <begin position="71"/>
        <end position="89"/>
    </location>
</feature>
<dbReference type="Pfam" id="PF04246">
    <property type="entry name" value="RseC_MucC"/>
    <property type="match status" value="1"/>
</dbReference>
<feature type="transmembrane region" description="Helical" evidence="1">
    <location>
        <begin position="95"/>
        <end position="115"/>
    </location>
</feature>
<dbReference type="PANTHER" id="PTHR35867:SF1">
    <property type="entry name" value="PROTEIN RSEC"/>
    <property type="match status" value="1"/>
</dbReference>
<keyword evidence="1" id="KW-0472">Membrane</keyword>
<keyword evidence="3" id="KW-1185">Reference proteome</keyword>
<keyword evidence="1" id="KW-0812">Transmembrane</keyword>
<dbReference type="PIRSF" id="PIRSF004923">
    <property type="entry name" value="RseC"/>
    <property type="match status" value="1"/>
</dbReference>
<proteinExistence type="predicted"/>
<sequence>MMTRSGEVIAIADHSLVVRFERASACGNCRSSHVCAGSNATELVVPASDAQAHRVGETVQVNLDSGTTYRAIAVAYLLPLAGLLLGMAIASQLALAESAIALSSFGGLGAGFLLSRRLSRLPGLRPQPALLEQIPTAATEPDDKESPR</sequence>
<reference evidence="2 3" key="1">
    <citation type="submission" date="2019-03" db="EMBL/GenBank/DDBJ databases">
        <title>Genomic Encyclopedia of Type Strains, Phase IV (KMG-IV): sequencing the most valuable type-strain genomes for metagenomic binning, comparative biology and taxonomic classification.</title>
        <authorList>
            <person name="Goeker M."/>
        </authorList>
    </citation>
    <scope>NUCLEOTIDE SEQUENCE [LARGE SCALE GENOMIC DNA]</scope>
    <source>
        <strain evidence="2 3">DSM 12121</strain>
    </source>
</reference>
<dbReference type="Proteomes" id="UP000295129">
    <property type="component" value="Unassembled WGS sequence"/>
</dbReference>